<sequence>MREYLNKAENIEKGFLSIDKRIKQIEEAIGYDKIKELSQDIADYLFHMQVDEPSLNSIISSREKQSQIAICILNASCEIESAYHLLTTGNVPAIYRQCRLIHEFSAVAIFLSIPKKDLLEYLSEKNNLIKKINDNPNSDFWDLYKSSYKKMGSKFQRVDPIIKGNILLPPYLEFLRKCLPLSPKDTTWLSTQVKHVLHPISHGSIEMLPFHFGTVKEDGKGGINYSSNKIEMYQGGIEYIIWTTKFLSKVFELTRSFIIKNN</sequence>
<dbReference type="Proteomes" id="UP001139125">
    <property type="component" value="Unassembled WGS sequence"/>
</dbReference>
<organism evidence="1 2">
    <name type="scientific">Gracilimonas sediminicola</name>
    <dbReference type="NCBI Taxonomy" id="2952158"/>
    <lineage>
        <taxon>Bacteria</taxon>
        <taxon>Pseudomonadati</taxon>
        <taxon>Balneolota</taxon>
        <taxon>Balneolia</taxon>
        <taxon>Balneolales</taxon>
        <taxon>Balneolaceae</taxon>
        <taxon>Gracilimonas</taxon>
    </lineage>
</organism>
<proteinExistence type="predicted"/>
<keyword evidence="2" id="KW-1185">Reference proteome</keyword>
<gene>
    <name evidence="1" type="ORF">NM125_15550</name>
</gene>
<evidence type="ECO:0000313" key="2">
    <source>
        <dbReference type="Proteomes" id="UP001139125"/>
    </source>
</evidence>
<dbReference type="EMBL" id="JANDBC010000003">
    <property type="protein sequence ID" value="MCP9293005.1"/>
    <property type="molecule type" value="Genomic_DNA"/>
</dbReference>
<accession>A0A9X2RG64</accession>
<evidence type="ECO:0000313" key="1">
    <source>
        <dbReference type="EMBL" id="MCP9293005.1"/>
    </source>
</evidence>
<protein>
    <submittedName>
        <fullName evidence="1">Uncharacterized protein</fullName>
    </submittedName>
</protein>
<reference evidence="1" key="1">
    <citation type="submission" date="2022-06" db="EMBL/GenBank/DDBJ databases">
        <title>Gracilimonas sp. CAU 1638 isolated from sea sediment.</title>
        <authorList>
            <person name="Kim W."/>
        </authorList>
    </citation>
    <scope>NUCLEOTIDE SEQUENCE</scope>
    <source>
        <strain evidence="1">CAU 1638</strain>
    </source>
</reference>
<comment type="caution">
    <text evidence="1">The sequence shown here is derived from an EMBL/GenBank/DDBJ whole genome shotgun (WGS) entry which is preliminary data.</text>
</comment>
<dbReference type="AlphaFoldDB" id="A0A9X2RG64"/>
<name>A0A9X2RG64_9BACT</name>
<dbReference type="RefSeq" id="WP_255135904.1">
    <property type="nucleotide sequence ID" value="NZ_JANDBC010000003.1"/>
</dbReference>